<dbReference type="AlphaFoldDB" id="A0AAV4P949"/>
<name>A0AAV4P949_CAEEX</name>
<accession>A0AAV4P949</accession>
<reference evidence="1 2" key="1">
    <citation type="submission" date="2021-06" db="EMBL/GenBank/DDBJ databases">
        <title>Caerostris extrusa draft genome.</title>
        <authorList>
            <person name="Kono N."/>
            <person name="Arakawa K."/>
        </authorList>
    </citation>
    <scope>NUCLEOTIDE SEQUENCE [LARGE SCALE GENOMIC DNA]</scope>
</reference>
<organism evidence="1 2">
    <name type="scientific">Caerostris extrusa</name>
    <name type="common">Bark spider</name>
    <name type="synonym">Caerostris bankana</name>
    <dbReference type="NCBI Taxonomy" id="172846"/>
    <lineage>
        <taxon>Eukaryota</taxon>
        <taxon>Metazoa</taxon>
        <taxon>Ecdysozoa</taxon>
        <taxon>Arthropoda</taxon>
        <taxon>Chelicerata</taxon>
        <taxon>Arachnida</taxon>
        <taxon>Araneae</taxon>
        <taxon>Araneomorphae</taxon>
        <taxon>Entelegynae</taxon>
        <taxon>Araneoidea</taxon>
        <taxon>Araneidae</taxon>
        <taxon>Caerostris</taxon>
    </lineage>
</organism>
<gene>
    <name evidence="1" type="primary">AVEN_173451_1</name>
    <name evidence="1" type="ORF">CEXT_612281</name>
</gene>
<sequence>MAGHPPVYDKPENRNFLRFLGWDTEDRSKLELFLHCRVVFGVTSSPFLLNASIRHHLDSTEYKIESVQVTVKKFKRGFYVDDLTISVENQQ</sequence>
<proteinExistence type="predicted"/>
<dbReference type="EMBL" id="BPLR01021700">
    <property type="protein sequence ID" value="GIX92525.1"/>
    <property type="molecule type" value="Genomic_DNA"/>
</dbReference>
<evidence type="ECO:0000313" key="2">
    <source>
        <dbReference type="Proteomes" id="UP001054945"/>
    </source>
</evidence>
<dbReference type="Proteomes" id="UP001054945">
    <property type="component" value="Unassembled WGS sequence"/>
</dbReference>
<protein>
    <submittedName>
        <fullName evidence="1">DUF1758 domain-containing protein</fullName>
    </submittedName>
</protein>
<evidence type="ECO:0000313" key="1">
    <source>
        <dbReference type="EMBL" id="GIX92525.1"/>
    </source>
</evidence>
<comment type="caution">
    <text evidence="1">The sequence shown here is derived from an EMBL/GenBank/DDBJ whole genome shotgun (WGS) entry which is preliminary data.</text>
</comment>
<keyword evidence="2" id="KW-1185">Reference proteome</keyword>